<dbReference type="Pfam" id="PF01738">
    <property type="entry name" value="DLH"/>
    <property type="match status" value="1"/>
</dbReference>
<protein>
    <submittedName>
        <fullName evidence="3">Dienelactone hydrolase family protein</fullName>
        <ecNumber evidence="2">3.1.-.-</ecNumber>
    </submittedName>
</protein>
<sequence>MTGTTTGKTIGATGAWTHLTASDGHRLTAYEARPVGPEKGRLLIVQEIFGINSHIRRVCDGYAADGYRTLAPALFDRAQRGVELPYDEAGVQRGRELMGAVSVDDALTDVAAGLAHLGGAEGAAVAGYCWGGTIAWAAASRLPVRAAIAYYGGGIGNRLDEAPRAPVLLHFGETDHAIPLTVAEAVRQRHPGAITHLYPAGHGFNCDERASYDAASATLAKRRTLGLLQAVF</sequence>
<dbReference type="InterPro" id="IPR002925">
    <property type="entry name" value="Dienelactn_hydro"/>
</dbReference>
<dbReference type="KEGG" id="abf:AMK58_12945"/>
<dbReference type="AlphaFoldDB" id="A0A0P0EPN1"/>
<dbReference type="GO" id="GO:0016787">
    <property type="term" value="F:hydrolase activity"/>
    <property type="evidence" value="ECO:0007669"/>
    <property type="project" value="UniProtKB-KW"/>
</dbReference>
<dbReference type="PANTHER" id="PTHR46623:SF6">
    <property type="entry name" value="ALPHA_BETA-HYDROLASES SUPERFAMILY PROTEIN"/>
    <property type="match status" value="1"/>
</dbReference>
<dbReference type="Proteomes" id="UP000298774">
    <property type="component" value="Chromosome"/>
</dbReference>
<dbReference type="InterPro" id="IPR029058">
    <property type="entry name" value="AB_hydrolase_fold"/>
</dbReference>
<dbReference type="SUPFAM" id="SSF53474">
    <property type="entry name" value="alpha/beta-Hydrolases"/>
    <property type="match status" value="1"/>
</dbReference>
<dbReference type="Gene3D" id="3.40.50.1820">
    <property type="entry name" value="alpha/beta hydrolase"/>
    <property type="match status" value="1"/>
</dbReference>
<evidence type="ECO:0000313" key="2">
    <source>
        <dbReference type="EMBL" id="MDX5955076.1"/>
    </source>
</evidence>
<feature type="domain" description="Dienelactone hydrolase" evidence="1">
    <location>
        <begin position="28"/>
        <end position="231"/>
    </location>
</feature>
<evidence type="ECO:0000259" key="1">
    <source>
        <dbReference type="Pfam" id="PF01738"/>
    </source>
</evidence>
<evidence type="ECO:0000313" key="4">
    <source>
        <dbReference type="Proteomes" id="UP000298774"/>
    </source>
</evidence>
<dbReference type="EMBL" id="CP032339">
    <property type="protein sequence ID" value="QCO08844.1"/>
    <property type="molecule type" value="Genomic_DNA"/>
</dbReference>
<evidence type="ECO:0000313" key="5">
    <source>
        <dbReference type="Proteomes" id="UP001277471"/>
    </source>
</evidence>
<evidence type="ECO:0000313" key="3">
    <source>
        <dbReference type="EMBL" id="QCO08844.1"/>
    </source>
</evidence>
<dbReference type="RefSeq" id="WP_051140060.1">
    <property type="nucleotide sequence ID" value="NZ_CP012914.1"/>
</dbReference>
<reference evidence="3 4" key="1">
    <citation type="submission" date="2018-09" db="EMBL/GenBank/DDBJ databases">
        <title>Whole genome based analysis of evolution and adaptive divergence in Indian and Brazilian strains of Azospirillum brasilense.</title>
        <authorList>
            <person name="Singh C."/>
            <person name="Tripathi A.K."/>
        </authorList>
    </citation>
    <scope>NUCLEOTIDE SEQUENCE [LARGE SCALE GENOMIC DNA]</scope>
    <source>
        <strain evidence="3 4">MTCC4038</strain>
    </source>
</reference>
<gene>
    <name evidence="3" type="ORF">D3868_07180</name>
    <name evidence="2" type="ORF">SIM66_28295</name>
</gene>
<keyword evidence="3" id="KW-0378">Hydrolase</keyword>
<dbReference type="EMBL" id="JAWXYC010000004">
    <property type="protein sequence ID" value="MDX5955076.1"/>
    <property type="molecule type" value="Genomic_DNA"/>
</dbReference>
<dbReference type="EC" id="3.1.-.-" evidence="2"/>
<proteinExistence type="predicted"/>
<reference evidence="2 5" key="2">
    <citation type="submission" date="2023-11" db="EMBL/GenBank/DDBJ databases">
        <title>MicrobeMod: A computational toolkit for identifying prokaryotic methylation and restriction-modification with nanopore sequencing.</title>
        <authorList>
            <person name="Crits-Christoph A."/>
            <person name="Kang S.C."/>
            <person name="Lee H."/>
            <person name="Ostrov N."/>
        </authorList>
    </citation>
    <scope>NUCLEOTIDE SEQUENCE [LARGE SCALE GENOMIC DNA]</scope>
    <source>
        <strain evidence="2 5">ATCC 29145</strain>
    </source>
</reference>
<dbReference type="GeneID" id="56452055"/>
<organism evidence="3 4">
    <name type="scientific">Azospirillum brasilense</name>
    <dbReference type="NCBI Taxonomy" id="192"/>
    <lineage>
        <taxon>Bacteria</taxon>
        <taxon>Pseudomonadati</taxon>
        <taxon>Pseudomonadota</taxon>
        <taxon>Alphaproteobacteria</taxon>
        <taxon>Rhodospirillales</taxon>
        <taxon>Azospirillaceae</taxon>
        <taxon>Azospirillum</taxon>
    </lineage>
</organism>
<name>A0A0P0EPN1_AZOBR</name>
<keyword evidence="5" id="KW-1185">Reference proteome</keyword>
<dbReference type="Proteomes" id="UP001277471">
    <property type="component" value="Unassembled WGS sequence"/>
</dbReference>
<dbReference type="PANTHER" id="PTHR46623">
    <property type="entry name" value="CARBOXYMETHYLENEBUTENOLIDASE-RELATED"/>
    <property type="match status" value="1"/>
</dbReference>
<dbReference type="InterPro" id="IPR051049">
    <property type="entry name" value="Dienelactone_hydrolase-like"/>
</dbReference>
<accession>A0A0P0EPN1</accession>